<dbReference type="SUPFAM" id="SSF56784">
    <property type="entry name" value="HAD-like"/>
    <property type="match status" value="1"/>
</dbReference>
<keyword evidence="18" id="KW-1185">Reference proteome</keyword>
<dbReference type="InterPro" id="IPR023298">
    <property type="entry name" value="ATPase_P-typ_TM_dom_sf"/>
</dbReference>
<feature type="compositionally biased region" description="Polar residues" evidence="14">
    <location>
        <begin position="30"/>
        <end position="51"/>
    </location>
</feature>
<dbReference type="PRINTS" id="PR00119">
    <property type="entry name" value="CATATPASE"/>
</dbReference>
<sequence length="1233" mass="136377">MNPRYVLVDEVDPPDAHAAHNPSPAPPSAQSQLVNANGTSVHQHSSNSTSIDPLAASRLRRPLSPFNGAAGHSDDDNDDADRNPLLPELHPWRQSLVFDGGEMRATVRLYHVSRLAYTTYVFSCLASIGFAALFSYWLPHVWLKLFGRAVHQIDDSSVFGNCRSTQPGSLPLWSSHGKTWALVSNSWGEISVLPIQAEPFHGAASNVFCTGLEESNLQQSLLFQLVFIEYRLLRLYWHPFLQRFMSTDNWKDVSWSETSHADSTHPGAARSCSIASMSNATALERRQVFGSNSVVIPERSTFDLILHEILHPFSVFQALSILLWCLDDYFYYAAAIFLITVASSIDTLRQTKQNLKRLRNIGENAGFCNVQRAGQWLRLPFEEIVPGDLIQLSTAESHLVPCDALLLSGDVIVDESILSGESMPINKSSSIPPSALCQVDLAEPQLPPQIAKSFVYSGTRLIRARGQSAGRSDCGAAVALAVRTAFSTTKGALIRSMLHPRPHESTLYRDAFRFLRLMTAFALIGFVFTLYVMLQHQVSAKVILLRALDLVTIVVPPALPASLSVGVSFAIHRLRNQALYCSSPSHVNQAGQVQAAVFDKTGTLTVAGLTVLGVQLPDPQGMSMGSTLVTDVARLDQQGRLMHALATCHKVSVLDNGDLIGDPLDVEMVTWAAWSLRDTPGVGVCAKPRDSTQESDGVALIRSFEFVPQLRRMSVITRQLDKSFVVYCKGAPEAMRSICKPESIPLDYESAFHELAHRGYRVLAVATKSLTGFNIVKVTRMGRDAVECDLEFLGFLVFENKLKPGSRTTIETLRSAGISTMMCTGDNLLTAISVSRECCLVDRLDVIFFPTFCEHSPSSAPNLSTESRLVWRSFDESQHQIDPLTLLPTSPNCPPYHLALTGDFFNWILDNCDQTYIDQVLYKTQVFARMNPDQKQWLIEKLQGLGYCVAFVGDGANDCGALRAADVGLSLSEAEASVAAPFTSAQHEVKCVIDLIREGRCAISTSFSCFCFMAIYSLVQFTSVTLLYTVASNLGDFQFLYFDLLVIMPLAVTAARSKAYPTLAQKRPPNQLLSKPIVVSLITTILLQLAFQIFAFMLVHEKDVVCFENTVTFYISSFQYVFAAISFATGPPFRISMWKNTSFIVCAICLLCSNFALLTMAPLWLLQLFDLVIVPWAFQLQIVAISCVYAAATWLVGQHVNGLIVNAWTWIERQRVHSGELVRFKQLERFYGA</sequence>
<keyword evidence="8 13" id="KW-0460">Magnesium</keyword>
<dbReference type="PROSITE" id="PS00154">
    <property type="entry name" value="ATPASE_E1_E2"/>
    <property type="match status" value="1"/>
</dbReference>
<accession>A0A1Y2H7W9</accession>
<keyword evidence="7 13" id="KW-0067">ATP-binding</keyword>
<dbReference type="SUPFAM" id="SSF81660">
    <property type="entry name" value="Metal cation-transporting ATPase, ATP-binding domain N"/>
    <property type="match status" value="1"/>
</dbReference>
<evidence type="ECO:0000256" key="13">
    <source>
        <dbReference type="RuleBase" id="RU362082"/>
    </source>
</evidence>
<gene>
    <name evidence="17" type="ORF">BCR44DRAFT_1444158</name>
</gene>
<name>A0A1Y2H7W9_9FUNG</name>
<evidence type="ECO:0000256" key="5">
    <source>
        <dbReference type="ARBA" id="ARBA00022723"/>
    </source>
</evidence>
<keyword evidence="4 13" id="KW-0812">Transmembrane</keyword>
<dbReference type="SFLD" id="SFLDS00003">
    <property type="entry name" value="Haloacid_Dehalogenase"/>
    <property type="match status" value="1"/>
</dbReference>
<feature type="region of interest" description="Disordered" evidence="14">
    <location>
        <begin position="65"/>
        <end position="85"/>
    </location>
</feature>
<feature type="transmembrane region" description="Helical" evidence="13">
    <location>
        <begin position="553"/>
        <end position="571"/>
    </location>
</feature>
<comment type="subcellular location">
    <subcellularLocation>
        <location evidence="1 13">Membrane</location>
        <topology evidence="1 13">Multi-pass membrane protein</topology>
    </subcellularLocation>
</comment>
<dbReference type="InterPro" id="IPR018303">
    <property type="entry name" value="ATPase_P-typ_P_site"/>
</dbReference>
<dbReference type="Gene3D" id="3.40.1110.10">
    <property type="entry name" value="Calcium-transporting ATPase, cytoplasmic domain N"/>
    <property type="match status" value="1"/>
</dbReference>
<proteinExistence type="inferred from homology"/>
<evidence type="ECO:0000256" key="6">
    <source>
        <dbReference type="ARBA" id="ARBA00022741"/>
    </source>
</evidence>
<feature type="region of interest" description="Disordered" evidence="14">
    <location>
        <begin position="1"/>
        <end position="53"/>
    </location>
</feature>
<feature type="transmembrane region" description="Helical" evidence="13">
    <location>
        <begin position="1142"/>
        <end position="1164"/>
    </location>
</feature>
<feature type="transmembrane region" description="Helical" evidence="13">
    <location>
        <begin position="1076"/>
        <end position="1099"/>
    </location>
</feature>
<dbReference type="EMBL" id="MCFL01000077">
    <property type="protein sequence ID" value="ORZ30686.1"/>
    <property type="molecule type" value="Genomic_DNA"/>
</dbReference>
<dbReference type="GO" id="GO:0016887">
    <property type="term" value="F:ATP hydrolysis activity"/>
    <property type="evidence" value="ECO:0007669"/>
    <property type="project" value="InterPro"/>
</dbReference>
<dbReference type="GO" id="GO:0006874">
    <property type="term" value="P:intracellular calcium ion homeostasis"/>
    <property type="evidence" value="ECO:0007669"/>
    <property type="project" value="TreeGrafter"/>
</dbReference>
<evidence type="ECO:0000259" key="15">
    <source>
        <dbReference type="Pfam" id="PF00122"/>
    </source>
</evidence>
<feature type="domain" description="P5B-type ATPase N-terminal" evidence="16">
    <location>
        <begin position="110"/>
        <end position="150"/>
    </location>
</feature>
<feature type="transmembrane region" description="Helical" evidence="13">
    <location>
        <begin position="1111"/>
        <end position="1130"/>
    </location>
</feature>
<evidence type="ECO:0000256" key="12">
    <source>
        <dbReference type="ARBA" id="ARBA00049360"/>
    </source>
</evidence>
<comment type="caution">
    <text evidence="17">The sequence shown here is derived from an EMBL/GenBank/DDBJ whole genome shotgun (WGS) entry which is preliminary data.</text>
</comment>
<keyword evidence="9 13" id="KW-1278">Translocase</keyword>
<dbReference type="SFLD" id="SFLDF00027">
    <property type="entry name" value="p-type_atpase"/>
    <property type="match status" value="1"/>
</dbReference>
<dbReference type="AlphaFoldDB" id="A0A1Y2H7W9"/>
<dbReference type="GO" id="GO:0046872">
    <property type="term" value="F:metal ion binding"/>
    <property type="evidence" value="ECO:0007669"/>
    <property type="project" value="UniProtKB-UniRule"/>
</dbReference>
<dbReference type="InterPro" id="IPR023299">
    <property type="entry name" value="ATPase_P-typ_cyto_dom_N"/>
</dbReference>
<dbReference type="InterPro" id="IPR047819">
    <property type="entry name" value="P5A-ATPase_N"/>
</dbReference>
<dbReference type="InterPro" id="IPR008250">
    <property type="entry name" value="ATPase_P-typ_transduc_dom_A_sf"/>
</dbReference>
<dbReference type="InterPro" id="IPR023214">
    <property type="entry name" value="HAD_sf"/>
</dbReference>
<dbReference type="Pfam" id="PF13246">
    <property type="entry name" value="Cation_ATPase"/>
    <property type="match status" value="1"/>
</dbReference>
<keyword evidence="5 13" id="KW-0479">Metal-binding</keyword>
<evidence type="ECO:0000256" key="10">
    <source>
        <dbReference type="ARBA" id="ARBA00022989"/>
    </source>
</evidence>
<dbReference type="FunFam" id="1.20.1110.10:FF:000023">
    <property type="entry name" value="Cation-transporting ATPase"/>
    <property type="match status" value="1"/>
</dbReference>
<evidence type="ECO:0000313" key="17">
    <source>
        <dbReference type="EMBL" id="ORZ30686.1"/>
    </source>
</evidence>
<dbReference type="SUPFAM" id="SSF81665">
    <property type="entry name" value="Calcium ATPase, transmembrane domain M"/>
    <property type="match status" value="1"/>
</dbReference>
<dbReference type="GO" id="GO:0019829">
    <property type="term" value="F:ATPase-coupled monoatomic cation transmembrane transporter activity"/>
    <property type="evidence" value="ECO:0007669"/>
    <property type="project" value="UniProtKB-UniRule"/>
</dbReference>
<dbReference type="InterPro" id="IPR036412">
    <property type="entry name" value="HAD-like_sf"/>
</dbReference>
<feature type="transmembrane region" description="Helical" evidence="13">
    <location>
        <begin position="1176"/>
        <end position="1196"/>
    </location>
</feature>
<dbReference type="Pfam" id="PF12409">
    <property type="entry name" value="P5-ATPase"/>
    <property type="match status" value="1"/>
</dbReference>
<feature type="transmembrane region" description="Helical" evidence="13">
    <location>
        <begin position="1037"/>
        <end position="1055"/>
    </location>
</feature>
<dbReference type="Gene3D" id="2.70.150.10">
    <property type="entry name" value="Calcium-transporting ATPase, cytoplasmic transduction domain A"/>
    <property type="match status" value="1"/>
</dbReference>
<keyword evidence="3" id="KW-0597">Phosphoprotein</keyword>
<dbReference type="Proteomes" id="UP000193411">
    <property type="component" value="Unassembled WGS sequence"/>
</dbReference>
<dbReference type="SFLD" id="SFLDG00002">
    <property type="entry name" value="C1.7:_P-type_atpase_like"/>
    <property type="match status" value="1"/>
</dbReference>
<feature type="domain" description="P-type ATPase A" evidence="15">
    <location>
        <begin position="369"/>
        <end position="497"/>
    </location>
</feature>
<dbReference type="NCBIfam" id="TIGR01494">
    <property type="entry name" value="ATPase_P-type"/>
    <property type="match status" value="1"/>
</dbReference>
<evidence type="ECO:0000256" key="2">
    <source>
        <dbReference type="ARBA" id="ARBA00006000"/>
    </source>
</evidence>
<evidence type="ECO:0000256" key="14">
    <source>
        <dbReference type="SAM" id="MobiDB-lite"/>
    </source>
</evidence>
<dbReference type="InterPro" id="IPR006544">
    <property type="entry name" value="P-type_TPase_V"/>
</dbReference>
<dbReference type="NCBIfam" id="TIGR01657">
    <property type="entry name" value="P-ATPase-V"/>
    <property type="match status" value="1"/>
</dbReference>
<dbReference type="GO" id="GO:0005524">
    <property type="term" value="F:ATP binding"/>
    <property type="evidence" value="ECO:0007669"/>
    <property type="project" value="UniProtKB-UniRule"/>
</dbReference>
<comment type="catalytic activity">
    <reaction evidence="12 13">
        <text>ATP + H2O = ADP + phosphate + H(+)</text>
        <dbReference type="Rhea" id="RHEA:13065"/>
        <dbReference type="ChEBI" id="CHEBI:15377"/>
        <dbReference type="ChEBI" id="CHEBI:15378"/>
        <dbReference type="ChEBI" id="CHEBI:30616"/>
        <dbReference type="ChEBI" id="CHEBI:43474"/>
        <dbReference type="ChEBI" id="CHEBI:456216"/>
    </reaction>
</comment>
<dbReference type="Gene3D" id="3.40.50.1000">
    <property type="entry name" value="HAD superfamily/HAD-like"/>
    <property type="match status" value="1"/>
</dbReference>
<dbReference type="OrthoDB" id="48943at2759"/>
<evidence type="ECO:0000256" key="8">
    <source>
        <dbReference type="ARBA" id="ARBA00022842"/>
    </source>
</evidence>
<feature type="transmembrane region" description="Helical" evidence="13">
    <location>
        <begin position="514"/>
        <end position="533"/>
    </location>
</feature>
<evidence type="ECO:0000259" key="16">
    <source>
        <dbReference type="Pfam" id="PF12409"/>
    </source>
</evidence>
<dbReference type="PANTHER" id="PTHR45630:SF8">
    <property type="entry name" value="CATION-TRANSPORTING ATPASE"/>
    <property type="match status" value="1"/>
</dbReference>
<keyword evidence="11 13" id="KW-0472">Membrane</keyword>
<dbReference type="EC" id="7.2.2.-" evidence="13"/>
<dbReference type="Pfam" id="PF00122">
    <property type="entry name" value="E1-E2_ATPase"/>
    <property type="match status" value="1"/>
</dbReference>
<feature type="transmembrane region" description="Helical" evidence="13">
    <location>
        <begin position="117"/>
        <end position="138"/>
    </location>
</feature>
<dbReference type="InterPro" id="IPR001757">
    <property type="entry name" value="P_typ_ATPase"/>
</dbReference>
<dbReference type="PANTHER" id="PTHR45630">
    <property type="entry name" value="CATION-TRANSPORTING ATPASE-RELATED"/>
    <property type="match status" value="1"/>
</dbReference>
<reference evidence="17 18" key="1">
    <citation type="submission" date="2016-07" db="EMBL/GenBank/DDBJ databases">
        <title>Pervasive Adenine N6-methylation of Active Genes in Fungi.</title>
        <authorList>
            <consortium name="DOE Joint Genome Institute"/>
            <person name="Mondo S.J."/>
            <person name="Dannebaum R.O."/>
            <person name="Kuo R.C."/>
            <person name="Labutti K."/>
            <person name="Haridas S."/>
            <person name="Kuo A."/>
            <person name="Salamov A."/>
            <person name="Ahrendt S.R."/>
            <person name="Lipzen A."/>
            <person name="Sullivan W."/>
            <person name="Andreopoulos W.B."/>
            <person name="Clum A."/>
            <person name="Lindquist E."/>
            <person name="Daum C."/>
            <person name="Ramamoorthy G.K."/>
            <person name="Gryganskyi A."/>
            <person name="Culley D."/>
            <person name="Magnuson J.K."/>
            <person name="James T.Y."/>
            <person name="O'Malley M.A."/>
            <person name="Stajich J.E."/>
            <person name="Spatafora J.W."/>
            <person name="Visel A."/>
            <person name="Grigoriev I.V."/>
        </authorList>
    </citation>
    <scope>NUCLEOTIDE SEQUENCE [LARGE SCALE GENOMIC DNA]</scope>
    <source>
        <strain evidence="17 18">PL171</strain>
    </source>
</reference>
<evidence type="ECO:0000256" key="7">
    <source>
        <dbReference type="ARBA" id="ARBA00022840"/>
    </source>
</evidence>
<dbReference type="STRING" id="765915.A0A1Y2H7W9"/>
<keyword evidence="6 13" id="KW-0547">Nucleotide-binding</keyword>
<evidence type="ECO:0000313" key="18">
    <source>
        <dbReference type="Proteomes" id="UP000193411"/>
    </source>
</evidence>
<evidence type="ECO:0000256" key="3">
    <source>
        <dbReference type="ARBA" id="ARBA00022553"/>
    </source>
</evidence>
<dbReference type="GO" id="GO:0140358">
    <property type="term" value="F:P-type transmembrane transporter activity"/>
    <property type="evidence" value="ECO:0007669"/>
    <property type="project" value="InterPro"/>
</dbReference>
<keyword evidence="10 13" id="KW-1133">Transmembrane helix</keyword>
<protein>
    <recommendedName>
        <fullName evidence="13">Cation-transporting ATPase</fullName>
        <ecNumber evidence="13">7.2.2.-</ecNumber>
    </recommendedName>
</protein>
<evidence type="ECO:0000256" key="9">
    <source>
        <dbReference type="ARBA" id="ARBA00022967"/>
    </source>
</evidence>
<comment type="similarity">
    <text evidence="2 13">Belongs to the cation transport ATPase (P-type) (TC 3.A.3) family. Type V subfamily.</text>
</comment>
<feature type="transmembrane region" description="Helical" evidence="13">
    <location>
        <begin position="1007"/>
        <end position="1031"/>
    </location>
</feature>
<evidence type="ECO:0000256" key="1">
    <source>
        <dbReference type="ARBA" id="ARBA00004141"/>
    </source>
</evidence>
<dbReference type="FunFam" id="3.40.50.1000:FF:000068">
    <property type="entry name" value="Cation-transporting ATPase"/>
    <property type="match status" value="1"/>
</dbReference>
<dbReference type="GO" id="GO:0016020">
    <property type="term" value="C:membrane"/>
    <property type="evidence" value="ECO:0007669"/>
    <property type="project" value="UniProtKB-SubCell"/>
</dbReference>
<evidence type="ECO:0000256" key="11">
    <source>
        <dbReference type="ARBA" id="ARBA00023136"/>
    </source>
</evidence>
<dbReference type="InterPro" id="IPR059000">
    <property type="entry name" value="ATPase_P-type_domA"/>
</dbReference>
<feature type="transmembrane region" description="Helical" evidence="13">
    <location>
        <begin position="329"/>
        <end position="348"/>
    </location>
</feature>
<organism evidence="17 18">
    <name type="scientific">Catenaria anguillulae PL171</name>
    <dbReference type="NCBI Taxonomy" id="765915"/>
    <lineage>
        <taxon>Eukaryota</taxon>
        <taxon>Fungi</taxon>
        <taxon>Fungi incertae sedis</taxon>
        <taxon>Blastocladiomycota</taxon>
        <taxon>Blastocladiomycetes</taxon>
        <taxon>Blastocladiales</taxon>
        <taxon>Catenariaceae</taxon>
        <taxon>Catenaria</taxon>
    </lineage>
</organism>
<dbReference type="SUPFAM" id="SSF81653">
    <property type="entry name" value="Calcium ATPase, transduction domain A"/>
    <property type="match status" value="1"/>
</dbReference>
<evidence type="ECO:0000256" key="4">
    <source>
        <dbReference type="ARBA" id="ARBA00022692"/>
    </source>
</evidence>
<dbReference type="InterPro" id="IPR044492">
    <property type="entry name" value="P_typ_ATPase_HD_dom"/>
</dbReference>